<feature type="compositionally biased region" description="Basic and acidic residues" evidence="3">
    <location>
        <begin position="223"/>
        <end position="234"/>
    </location>
</feature>
<dbReference type="Proteomes" id="UP001595698">
    <property type="component" value="Unassembled WGS sequence"/>
</dbReference>
<comment type="similarity">
    <text evidence="1">Belongs to the nitroreductase family.</text>
</comment>
<accession>A0ABV8EZ45</accession>
<reference evidence="6" key="1">
    <citation type="journal article" date="2019" name="Int. J. Syst. Evol. Microbiol.">
        <title>The Global Catalogue of Microorganisms (GCM) 10K type strain sequencing project: providing services to taxonomists for standard genome sequencing and annotation.</title>
        <authorList>
            <consortium name="The Broad Institute Genomics Platform"/>
            <consortium name="The Broad Institute Genome Sequencing Center for Infectious Disease"/>
            <person name="Wu L."/>
            <person name="Ma J."/>
        </authorList>
    </citation>
    <scope>NUCLEOTIDE SEQUENCE [LARGE SCALE GENOMIC DNA]</scope>
    <source>
        <strain evidence="6">TBRC 7912</strain>
    </source>
</reference>
<proteinExistence type="inferred from homology"/>
<dbReference type="PANTHER" id="PTHR43673">
    <property type="entry name" value="NAD(P)H NITROREDUCTASE YDGI-RELATED"/>
    <property type="match status" value="1"/>
</dbReference>
<evidence type="ECO:0000259" key="4">
    <source>
        <dbReference type="Pfam" id="PF00881"/>
    </source>
</evidence>
<name>A0ABV8EZ45_9ACTN</name>
<evidence type="ECO:0000313" key="5">
    <source>
        <dbReference type="EMBL" id="MFC3980470.1"/>
    </source>
</evidence>
<dbReference type="SUPFAM" id="SSF55469">
    <property type="entry name" value="FMN-dependent nitroreductase-like"/>
    <property type="match status" value="1"/>
</dbReference>
<gene>
    <name evidence="5" type="ORF">ACFOYY_10075</name>
</gene>
<dbReference type="CDD" id="cd02062">
    <property type="entry name" value="Nitro_FMN_reductase"/>
    <property type="match status" value="1"/>
</dbReference>
<dbReference type="PANTHER" id="PTHR43673:SF10">
    <property type="entry name" value="NADH DEHYDROGENASE_NAD(P)H NITROREDUCTASE XCC3605-RELATED"/>
    <property type="match status" value="1"/>
</dbReference>
<dbReference type="EMBL" id="JBHSBC010000009">
    <property type="protein sequence ID" value="MFC3980470.1"/>
    <property type="molecule type" value="Genomic_DNA"/>
</dbReference>
<evidence type="ECO:0000256" key="3">
    <source>
        <dbReference type="SAM" id="MobiDB-lite"/>
    </source>
</evidence>
<dbReference type="Pfam" id="PF00881">
    <property type="entry name" value="Nitroreductase"/>
    <property type="match status" value="1"/>
</dbReference>
<keyword evidence="2" id="KW-0560">Oxidoreductase</keyword>
<feature type="domain" description="Nitroreductase" evidence="4">
    <location>
        <begin position="17"/>
        <end position="176"/>
    </location>
</feature>
<dbReference type="Gene3D" id="3.40.109.10">
    <property type="entry name" value="NADH Oxidase"/>
    <property type="match status" value="1"/>
</dbReference>
<sequence length="234" mass="26030">MTPRPDLTCDELLTTTRAVRRGLDESRPVDLELVKECLRLALQAPNGSNKQNWRWIVLTDPGLRAGIADVYRRAFLERMAPLFARLDELDPRTRRMATDGRDLAKRLHRIPVLVIPCLELADGHLPEGNQAGLWASLLPAMWSYALAARSRGLATTWTSVHLDREKEAAELLGLPPNVRQGGLLPTAHSLRTDFGPGPRLPLEEVLHIDGWNGPLRDGSQNGSREDDPGKEPNP</sequence>
<dbReference type="InterPro" id="IPR000415">
    <property type="entry name" value="Nitroreductase-like"/>
</dbReference>
<dbReference type="InterPro" id="IPR029479">
    <property type="entry name" value="Nitroreductase"/>
</dbReference>
<organism evidence="5 6">
    <name type="scientific">Streptosporangium jomthongense</name>
    <dbReference type="NCBI Taxonomy" id="1193683"/>
    <lineage>
        <taxon>Bacteria</taxon>
        <taxon>Bacillati</taxon>
        <taxon>Actinomycetota</taxon>
        <taxon>Actinomycetes</taxon>
        <taxon>Streptosporangiales</taxon>
        <taxon>Streptosporangiaceae</taxon>
        <taxon>Streptosporangium</taxon>
    </lineage>
</organism>
<dbReference type="RefSeq" id="WP_386189531.1">
    <property type="nucleotide sequence ID" value="NZ_JBHSBC010000009.1"/>
</dbReference>
<evidence type="ECO:0000313" key="6">
    <source>
        <dbReference type="Proteomes" id="UP001595698"/>
    </source>
</evidence>
<comment type="caution">
    <text evidence="5">The sequence shown here is derived from an EMBL/GenBank/DDBJ whole genome shotgun (WGS) entry which is preliminary data.</text>
</comment>
<evidence type="ECO:0000256" key="2">
    <source>
        <dbReference type="ARBA" id="ARBA00023002"/>
    </source>
</evidence>
<protein>
    <submittedName>
        <fullName evidence="5">Nitroreductase family protein</fullName>
    </submittedName>
</protein>
<evidence type="ECO:0000256" key="1">
    <source>
        <dbReference type="ARBA" id="ARBA00007118"/>
    </source>
</evidence>
<feature type="region of interest" description="Disordered" evidence="3">
    <location>
        <begin position="211"/>
        <end position="234"/>
    </location>
</feature>
<keyword evidence="6" id="KW-1185">Reference proteome</keyword>